<name>A0A518IWX9_9BACT</name>
<protein>
    <submittedName>
        <fullName evidence="1">Uncharacterized protein</fullName>
    </submittedName>
</protein>
<dbReference type="AlphaFoldDB" id="A0A518IWX9"/>
<sequence>MPTIDPAGITDGSRWFEQSEHHRKLSRIRSMPPTGSHKNLRPLRERRPSLALHSGAAPLRIDLPLTSWPVREPHTLQPIGRFAIGLGTGIDWIWDRLRFKLGIGDRHQLDWRGWIVFGTGTNRNGDRHKPLRTCGMRQAGLGTGMYCIGDRPPNRPGGFRRVQGQAWNGELIG</sequence>
<dbReference type="EMBL" id="CP036318">
    <property type="protein sequence ID" value="QDV57591.1"/>
    <property type="molecule type" value="Genomic_DNA"/>
</dbReference>
<evidence type="ECO:0000313" key="2">
    <source>
        <dbReference type="Proteomes" id="UP000316770"/>
    </source>
</evidence>
<gene>
    <name evidence="1" type="ORF">Mal33_36020</name>
</gene>
<keyword evidence="2" id="KW-1185">Reference proteome</keyword>
<dbReference type="Proteomes" id="UP000316770">
    <property type="component" value="Chromosome"/>
</dbReference>
<accession>A0A518IWX9</accession>
<evidence type="ECO:0000313" key="1">
    <source>
        <dbReference type="EMBL" id="QDV57591.1"/>
    </source>
</evidence>
<reference evidence="1 2" key="1">
    <citation type="submission" date="2019-02" db="EMBL/GenBank/DDBJ databases">
        <title>Deep-cultivation of Planctomycetes and their phenomic and genomic characterization uncovers novel biology.</title>
        <authorList>
            <person name="Wiegand S."/>
            <person name="Jogler M."/>
            <person name="Boedeker C."/>
            <person name="Pinto D."/>
            <person name="Vollmers J."/>
            <person name="Rivas-Marin E."/>
            <person name="Kohn T."/>
            <person name="Peeters S.H."/>
            <person name="Heuer A."/>
            <person name="Rast P."/>
            <person name="Oberbeckmann S."/>
            <person name="Bunk B."/>
            <person name="Jeske O."/>
            <person name="Meyerdierks A."/>
            <person name="Storesund J.E."/>
            <person name="Kallscheuer N."/>
            <person name="Luecker S."/>
            <person name="Lage O.M."/>
            <person name="Pohl T."/>
            <person name="Merkel B.J."/>
            <person name="Hornburger P."/>
            <person name="Mueller R.-W."/>
            <person name="Bruemmer F."/>
            <person name="Labrenz M."/>
            <person name="Spormann A.M."/>
            <person name="Op den Camp H."/>
            <person name="Overmann J."/>
            <person name="Amann R."/>
            <person name="Jetten M.S.M."/>
            <person name="Mascher T."/>
            <person name="Medema M.H."/>
            <person name="Devos D.P."/>
            <person name="Kaster A.-K."/>
            <person name="Ovreas L."/>
            <person name="Rohde M."/>
            <person name="Galperin M.Y."/>
            <person name="Jogler C."/>
        </authorList>
    </citation>
    <scope>NUCLEOTIDE SEQUENCE [LARGE SCALE GENOMIC DNA]</scope>
    <source>
        <strain evidence="1 2">Mal33</strain>
    </source>
</reference>
<proteinExistence type="predicted"/>
<organism evidence="1 2">
    <name type="scientific">Rosistilla oblonga</name>
    <dbReference type="NCBI Taxonomy" id="2527990"/>
    <lineage>
        <taxon>Bacteria</taxon>
        <taxon>Pseudomonadati</taxon>
        <taxon>Planctomycetota</taxon>
        <taxon>Planctomycetia</taxon>
        <taxon>Pirellulales</taxon>
        <taxon>Pirellulaceae</taxon>
        <taxon>Rosistilla</taxon>
    </lineage>
</organism>